<evidence type="ECO:0008006" key="4">
    <source>
        <dbReference type="Google" id="ProtNLM"/>
    </source>
</evidence>
<gene>
    <name evidence="2" type="ORF">NADFUDRAFT_71258</name>
</gene>
<feature type="compositionally biased region" description="Low complexity" evidence="1">
    <location>
        <begin position="290"/>
        <end position="302"/>
    </location>
</feature>
<evidence type="ECO:0000313" key="2">
    <source>
        <dbReference type="EMBL" id="ODQ64170.1"/>
    </source>
</evidence>
<proteinExistence type="predicted"/>
<feature type="compositionally biased region" description="Low complexity" evidence="1">
    <location>
        <begin position="512"/>
        <end position="523"/>
    </location>
</feature>
<organism evidence="2 3">
    <name type="scientific">Nadsonia fulvescens var. elongata DSM 6958</name>
    <dbReference type="NCBI Taxonomy" id="857566"/>
    <lineage>
        <taxon>Eukaryota</taxon>
        <taxon>Fungi</taxon>
        <taxon>Dikarya</taxon>
        <taxon>Ascomycota</taxon>
        <taxon>Saccharomycotina</taxon>
        <taxon>Dipodascomycetes</taxon>
        <taxon>Dipodascales</taxon>
        <taxon>Dipodascales incertae sedis</taxon>
        <taxon>Nadsonia</taxon>
    </lineage>
</organism>
<name>A0A1E3PFT0_9ASCO</name>
<dbReference type="Pfam" id="PF09729">
    <property type="entry name" value="Gti1_Pac2"/>
    <property type="match status" value="1"/>
</dbReference>
<dbReference type="GO" id="GO:0003677">
    <property type="term" value="F:DNA binding"/>
    <property type="evidence" value="ECO:0007669"/>
    <property type="project" value="TreeGrafter"/>
</dbReference>
<dbReference type="AlphaFoldDB" id="A0A1E3PFT0"/>
<feature type="compositionally biased region" description="Polar residues" evidence="1">
    <location>
        <begin position="482"/>
        <end position="497"/>
    </location>
</feature>
<feature type="region of interest" description="Disordered" evidence="1">
    <location>
        <begin position="482"/>
        <end position="602"/>
    </location>
</feature>
<feature type="compositionally biased region" description="Gly residues" evidence="1">
    <location>
        <begin position="531"/>
        <end position="543"/>
    </location>
</feature>
<dbReference type="Proteomes" id="UP000095009">
    <property type="component" value="Unassembled WGS sequence"/>
</dbReference>
<protein>
    <recommendedName>
        <fullName evidence="4">Camp independent regulatory protein</fullName>
    </recommendedName>
</protein>
<dbReference type="InterPro" id="IPR018608">
    <property type="entry name" value="Gti1/Pac2"/>
</dbReference>
<dbReference type="OrthoDB" id="5572844at2759"/>
<dbReference type="PANTHER" id="PTHR28027">
    <property type="entry name" value="TRANSCRIPTIONAL REGULATOR MIT1"/>
    <property type="match status" value="1"/>
</dbReference>
<dbReference type="EMBL" id="KV454412">
    <property type="protein sequence ID" value="ODQ64170.1"/>
    <property type="molecule type" value="Genomic_DNA"/>
</dbReference>
<feature type="compositionally biased region" description="Polar residues" evidence="1">
    <location>
        <begin position="586"/>
        <end position="599"/>
    </location>
</feature>
<evidence type="ECO:0000313" key="3">
    <source>
        <dbReference type="Proteomes" id="UP000095009"/>
    </source>
</evidence>
<sequence length="636" mass="68606">MSIEPTFTGYVSTTLDAFIIFQATISGQLTPVPRRLHASERQTLIQSGAVFVFSEESSKVKRWTDGIAWSPSRILGNFLVYRQLEKPFAPGEKKRVLKASSMSVDPQTQIIPTKSSHRHSVSEPYAYYPDLSSIKSAAPKPAPAHLLKSNPILSNTSPTLADRGLMGSLMGSLIDSYDFHPSGLIKKTMSIIFNGHQHHMVSYYHPEDVLQGRLLTPSQIPELVRIPIDDRITHGQNFRYSSGLDNTPPYYNLTQPDIRKQSADNSAVQISLASPIALPDHWSPSEFRQSRNSVSSSNSNSSCTGSAMGGRKGSITSNSTQPKKVELSPSSCDRLLESNDMAKANLEAVRPFFKSMYRPNVWGATAPNLTAPNPNNSPILTPAITPSNSVSSQRSTNPLCTVSSVDPYDTNTINGTGYYYFDQRTTAPTIFATSTITAPTSTTATAAVSADTPSSLLSSSLSAPATSSFSVSSEPLTYQRYSTGSHTQTLPPQSSPSYPFHLPTPTALSPLSQHSHSYAQHHSPYFTVDPHGGGSHMGAGTNNGAGSVPGNLYYISGTPMSNNQPHLSHQSHQPPPTIIGPGHHQPSFQPQPMYNSGNIASGGGPNYTNSGLNGYTTNLASTGVSESRADVYDRWQ</sequence>
<feature type="region of interest" description="Disordered" evidence="1">
    <location>
        <begin position="281"/>
        <end position="329"/>
    </location>
</feature>
<keyword evidence="3" id="KW-1185">Reference proteome</keyword>
<accession>A0A1E3PFT0</accession>
<reference evidence="2 3" key="1">
    <citation type="journal article" date="2016" name="Proc. Natl. Acad. Sci. U.S.A.">
        <title>Comparative genomics of biotechnologically important yeasts.</title>
        <authorList>
            <person name="Riley R."/>
            <person name="Haridas S."/>
            <person name="Wolfe K.H."/>
            <person name="Lopes M.R."/>
            <person name="Hittinger C.T."/>
            <person name="Goeker M."/>
            <person name="Salamov A.A."/>
            <person name="Wisecaver J.H."/>
            <person name="Long T.M."/>
            <person name="Calvey C.H."/>
            <person name="Aerts A.L."/>
            <person name="Barry K.W."/>
            <person name="Choi C."/>
            <person name="Clum A."/>
            <person name="Coughlan A.Y."/>
            <person name="Deshpande S."/>
            <person name="Douglass A.P."/>
            <person name="Hanson S.J."/>
            <person name="Klenk H.-P."/>
            <person name="LaButti K.M."/>
            <person name="Lapidus A."/>
            <person name="Lindquist E.A."/>
            <person name="Lipzen A.M."/>
            <person name="Meier-Kolthoff J.P."/>
            <person name="Ohm R.A."/>
            <person name="Otillar R.P."/>
            <person name="Pangilinan J.L."/>
            <person name="Peng Y."/>
            <person name="Rokas A."/>
            <person name="Rosa C.A."/>
            <person name="Scheuner C."/>
            <person name="Sibirny A.A."/>
            <person name="Slot J.C."/>
            <person name="Stielow J.B."/>
            <person name="Sun H."/>
            <person name="Kurtzman C.P."/>
            <person name="Blackwell M."/>
            <person name="Grigoriev I.V."/>
            <person name="Jeffries T.W."/>
        </authorList>
    </citation>
    <scope>NUCLEOTIDE SEQUENCE [LARGE SCALE GENOMIC DNA]</scope>
    <source>
        <strain evidence="2 3">DSM 6958</strain>
    </source>
</reference>
<evidence type="ECO:0000256" key="1">
    <source>
        <dbReference type="SAM" id="MobiDB-lite"/>
    </source>
</evidence>
<feature type="compositionally biased region" description="Low complexity" evidence="1">
    <location>
        <begin position="561"/>
        <end position="572"/>
    </location>
</feature>
<dbReference type="PANTHER" id="PTHR28027:SF2">
    <property type="entry name" value="TRANSCRIPTIONAL REGULATOR MIT1"/>
    <property type="match status" value="1"/>
</dbReference>